<feature type="transmembrane region" description="Helical" evidence="1">
    <location>
        <begin position="496"/>
        <end position="518"/>
    </location>
</feature>
<accession>A0A8H4A2T2</accession>
<evidence type="ECO:0000313" key="3">
    <source>
        <dbReference type="Proteomes" id="UP000439903"/>
    </source>
</evidence>
<keyword evidence="3" id="KW-1185">Reference proteome</keyword>
<comment type="caution">
    <text evidence="2">The sequence shown here is derived from an EMBL/GenBank/DDBJ whole genome shotgun (WGS) entry which is preliminary data.</text>
</comment>
<dbReference type="AlphaFoldDB" id="A0A8H4A2T2"/>
<keyword evidence="1" id="KW-0812">Transmembrane</keyword>
<reference evidence="2 3" key="1">
    <citation type="journal article" date="2019" name="Environ. Microbiol.">
        <title>At the nexus of three kingdoms: the genome of the mycorrhizal fungus Gigaspora margarita provides insights into plant, endobacterial and fungal interactions.</title>
        <authorList>
            <person name="Venice F."/>
            <person name="Ghignone S."/>
            <person name="Salvioli di Fossalunga A."/>
            <person name="Amselem J."/>
            <person name="Novero M."/>
            <person name="Xianan X."/>
            <person name="Sedzielewska Toro K."/>
            <person name="Morin E."/>
            <person name="Lipzen A."/>
            <person name="Grigoriev I.V."/>
            <person name="Henrissat B."/>
            <person name="Martin F.M."/>
            <person name="Bonfante P."/>
        </authorList>
    </citation>
    <scope>NUCLEOTIDE SEQUENCE [LARGE SCALE GENOMIC DNA]</scope>
    <source>
        <strain evidence="2 3">BEG34</strain>
    </source>
</reference>
<feature type="transmembrane region" description="Helical" evidence="1">
    <location>
        <begin position="401"/>
        <end position="419"/>
    </location>
</feature>
<keyword evidence="1" id="KW-0472">Membrane</keyword>
<evidence type="ECO:0000256" key="1">
    <source>
        <dbReference type="SAM" id="Phobius"/>
    </source>
</evidence>
<gene>
    <name evidence="2" type="ORF">F8M41_007856</name>
</gene>
<sequence>MFNDTINEIIMWDYKDLSAKTRILIEWCHILQHIEISDDEELLVTAIDRFHLIASQKGERLLFINISEKRFNLVDPYYFRNPIDANKLIYTIDGKLFIDNLVHDDWIEYLRNELKDTNSITTPSKMTIDLITKIIKSKYNPYRNEFEGKFLKWSLELNDESVKLILENDDFLTFTRIGIIIWTYNFSDIKMHYYWSDWNDRLENYVYEKIMFKRIIEDWTSGRILPISSYETILNNLNVKFGENKLFEEFLTRSIDDEFYLTCYGKDLMKTLISLNDDKWIRKLGQRCIDKCIQLLKSTSLHLSKYGVYYHLYNTSFADILTSILWDRWINFQHRFQNRFQMFQDNHPLLRDLIICIYSVYYLLDLIAILFTTLTSIEWLKSGVADIQSITFSILFLEIKFIIFFRATKFLGIYLAMIMKTVDKVISFLIIFGLFTFALAHSLHLLIGSESEISQDFNINMFAQFGSAVIASYYMMLTGDSTPISSWISNENIMIMFLMLIVSFFLLIYLMNLFIGILSNLISNEDSYVTYLTLKSEILEEIELLYMLPHQRRKENWFPSVFYECHTIKLREHIMSIQDKGTGYGKPYISKNLNEVVLLLEEQPSLKQIEGRIEGKLEMIFNQLSTLKEIEKKTEDLPTLKQDIKELKKSIEKSK</sequence>
<proteinExistence type="predicted"/>
<feature type="transmembrane region" description="Helical" evidence="1">
    <location>
        <begin position="425"/>
        <end position="447"/>
    </location>
</feature>
<name>A0A8H4A2T2_GIGMA</name>
<organism evidence="2 3">
    <name type="scientific">Gigaspora margarita</name>
    <dbReference type="NCBI Taxonomy" id="4874"/>
    <lineage>
        <taxon>Eukaryota</taxon>
        <taxon>Fungi</taxon>
        <taxon>Fungi incertae sedis</taxon>
        <taxon>Mucoromycota</taxon>
        <taxon>Glomeromycotina</taxon>
        <taxon>Glomeromycetes</taxon>
        <taxon>Diversisporales</taxon>
        <taxon>Gigasporaceae</taxon>
        <taxon>Gigaspora</taxon>
    </lineage>
</organism>
<evidence type="ECO:0000313" key="2">
    <source>
        <dbReference type="EMBL" id="KAF0412822.1"/>
    </source>
</evidence>
<keyword evidence="2" id="KW-0675">Receptor</keyword>
<protein>
    <submittedName>
        <fullName evidence="2">Transient receptor potential cation channel subfamily a member 1-like</fullName>
    </submittedName>
</protein>
<keyword evidence="1" id="KW-1133">Transmembrane helix</keyword>
<feature type="transmembrane region" description="Helical" evidence="1">
    <location>
        <begin position="459"/>
        <end position="476"/>
    </location>
</feature>
<dbReference type="Proteomes" id="UP000439903">
    <property type="component" value="Unassembled WGS sequence"/>
</dbReference>
<dbReference type="EMBL" id="WTPW01001805">
    <property type="protein sequence ID" value="KAF0412822.1"/>
    <property type="molecule type" value="Genomic_DNA"/>
</dbReference>
<feature type="transmembrane region" description="Helical" evidence="1">
    <location>
        <begin position="360"/>
        <end position="380"/>
    </location>
</feature>